<dbReference type="Pfam" id="PF08681">
    <property type="entry name" value="TacA1"/>
    <property type="match status" value="1"/>
</dbReference>
<sequence length="91" mass="10398">MANTTKTSRFEMRLTEQQRATIERAAATRGLTLSHWAINNLMDDAHRDIREGNTIYLSDEAYDDFVKALDEPMSPQTAQLLNTPAVWDERA</sequence>
<reference evidence="3" key="1">
    <citation type="submission" date="2020-08" db="EMBL/GenBank/DDBJ databases">
        <authorList>
            <person name="Cejkova D."/>
            <person name="Kubasova T."/>
            <person name="Jahodarova E."/>
            <person name="Rychlik I."/>
        </authorList>
    </citation>
    <scope>NUCLEOTIDE SEQUENCE</scope>
    <source>
        <strain evidence="3">An836</strain>
    </source>
</reference>
<dbReference type="GO" id="GO:0006355">
    <property type="term" value="P:regulation of DNA-templated transcription"/>
    <property type="evidence" value="ECO:0007669"/>
    <property type="project" value="InterPro"/>
</dbReference>
<dbReference type="Gene3D" id="1.20.5.780">
    <property type="entry name" value="Single helix bin"/>
    <property type="match status" value="1"/>
</dbReference>
<dbReference type="SUPFAM" id="SSF47598">
    <property type="entry name" value="Ribbon-helix-helix"/>
    <property type="match status" value="1"/>
</dbReference>
<dbReference type="AlphaFoldDB" id="A0A939B9B9"/>
<comment type="similarity">
    <text evidence="2">Belongs to the TacA antitoxin family.</text>
</comment>
<protein>
    <submittedName>
        <fullName evidence="3">DUF1778 domain-containing protein</fullName>
    </submittedName>
</protein>
<name>A0A939B9B9_9BIFI</name>
<evidence type="ECO:0000256" key="1">
    <source>
        <dbReference type="ARBA" id="ARBA00022649"/>
    </source>
</evidence>
<evidence type="ECO:0000313" key="3">
    <source>
        <dbReference type="EMBL" id="MBM6699363.1"/>
    </source>
</evidence>
<organism evidence="3 4">
    <name type="scientific">Bifidobacterium pullorum subsp. saeculare</name>
    <dbReference type="NCBI Taxonomy" id="78257"/>
    <lineage>
        <taxon>Bacteria</taxon>
        <taxon>Bacillati</taxon>
        <taxon>Actinomycetota</taxon>
        <taxon>Actinomycetes</taxon>
        <taxon>Bifidobacteriales</taxon>
        <taxon>Bifidobacteriaceae</taxon>
        <taxon>Bifidobacterium</taxon>
    </lineage>
</organism>
<accession>A0A939B9B9</accession>
<keyword evidence="1" id="KW-1277">Toxin-antitoxin system</keyword>
<dbReference type="PANTHER" id="PTHR35401">
    <property type="entry name" value="COPG FAMILY HELIX-TURN-HELIX PROTEIN-RELATED-RELATED"/>
    <property type="match status" value="1"/>
</dbReference>
<comment type="caution">
    <text evidence="3">The sequence shown here is derived from an EMBL/GenBank/DDBJ whole genome shotgun (WGS) entry which is preliminary data.</text>
</comment>
<gene>
    <name evidence="3" type="ORF">H7U32_03300</name>
</gene>
<dbReference type="RefSeq" id="WP_204468031.1">
    <property type="nucleotide sequence ID" value="NZ_JACLYU010000003.1"/>
</dbReference>
<dbReference type="EMBL" id="JACLYU010000003">
    <property type="protein sequence ID" value="MBM6699363.1"/>
    <property type="molecule type" value="Genomic_DNA"/>
</dbReference>
<dbReference type="InterPro" id="IPR014795">
    <property type="entry name" value="TacA_1-like"/>
</dbReference>
<reference evidence="3" key="2">
    <citation type="journal article" date="2021" name="Sci. Rep.">
        <title>The distribution of antibiotic resistance genes in chicken gut microbiota commensals.</title>
        <authorList>
            <person name="Juricova H."/>
            <person name="Matiasovicova J."/>
            <person name="Kubasova T."/>
            <person name="Cejkova D."/>
            <person name="Rychlik I."/>
        </authorList>
    </citation>
    <scope>NUCLEOTIDE SEQUENCE</scope>
    <source>
        <strain evidence="3">An836</strain>
    </source>
</reference>
<evidence type="ECO:0000256" key="2">
    <source>
        <dbReference type="ARBA" id="ARBA00049988"/>
    </source>
</evidence>
<dbReference type="Proteomes" id="UP000718821">
    <property type="component" value="Unassembled WGS sequence"/>
</dbReference>
<keyword evidence="4" id="KW-1185">Reference proteome</keyword>
<evidence type="ECO:0000313" key="4">
    <source>
        <dbReference type="Proteomes" id="UP000718821"/>
    </source>
</evidence>
<dbReference type="InterPro" id="IPR010985">
    <property type="entry name" value="Ribbon_hlx_hlx"/>
</dbReference>
<proteinExistence type="inferred from homology"/>